<dbReference type="InterPro" id="IPR019986">
    <property type="entry name" value="YloV-like"/>
</dbReference>
<proteinExistence type="predicted"/>
<dbReference type="Pfam" id="PF21645">
    <property type="entry name" value="FakA-like_M"/>
    <property type="match status" value="1"/>
</dbReference>
<accession>A0ABX8KWI8</accession>
<dbReference type="PROSITE" id="PS51480">
    <property type="entry name" value="DHAL"/>
    <property type="match status" value="1"/>
</dbReference>
<dbReference type="NCBIfam" id="TIGR03599">
    <property type="entry name" value="YloV"/>
    <property type="match status" value="1"/>
</dbReference>
<feature type="compositionally biased region" description="Low complexity" evidence="1">
    <location>
        <begin position="221"/>
        <end position="238"/>
    </location>
</feature>
<gene>
    <name evidence="3" type="ORF">I6L55_10565</name>
</gene>
<sequence>MSVTPLIDAAGLRAWAQRASAELERRRVEINSLNVFPVPDSDTGSNMAHTMRSACEQAALLGDDASAVDVAEALAVGAVRGARGNSGVVLSQVMRGIAQSVKDDASDGEMVADALTHAVKFVDQAIADPVEGTVITVLRAASVAAQQAVEDIGRPLSLLDVAAPATSAARVALANTPSQLPVLREAGVVDAGGTGVVILLEALLEEVEDSPATAPDGDVQESAVRSAEASAESTPAPAERADRDVHVDMAHAGPSGREHSLEVLFGFQGDIAELETELRPLGDSLVIARLSDTEATVHIHTLDAGAVIETAYRLGKVQNLRLEVLPGAPVVRNPDRLIVAVTPPGSLTELYKEAGVVTVAPGDEVISDMLSVIRRSGSNEIIVLPNGLLSNRNLAAVEKATRALEQTITLLPTVRLVSGIAALSVHDPNQPLATAAFSMSEAAGEMRTAVAHRAKKGALTLSGAVAKGDVVVTARGETLLIAEDPLDAVKRACKRLLEHGGEQVTVLFDPAELSEEELRRLNTELGVQVMVYPADGLQACAEIGVE</sequence>
<dbReference type="Pfam" id="PF02734">
    <property type="entry name" value="Dak2"/>
    <property type="match status" value="1"/>
</dbReference>
<dbReference type="GeneID" id="92750627"/>
<keyword evidence="4" id="KW-1185">Reference proteome</keyword>
<dbReference type="InterPro" id="IPR050270">
    <property type="entry name" value="DegV_domain_contain"/>
</dbReference>
<dbReference type="Gene3D" id="1.25.40.340">
    <property type="match status" value="1"/>
</dbReference>
<dbReference type="EMBL" id="CP077302">
    <property type="protein sequence ID" value="QXB18300.1"/>
    <property type="molecule type" value="Genomic_DNA"/>
</dbReference>
<evidence type="ECO:0000256" key="1">
    <source>
        <dbReference type="SAM" id="MobiDB-lite"/>
    </source>
</evidence>
<dbReference type="PANTHER" id="PTHR33434:SF4">
    <property type="entry name" value="PHOSPHATASE PROTEIN"/>
    <property type="match status" value="1"/>
</dbReference>
<dbReference type="RefSeq" id="WP_092102439.1">
    <property type="nucleotide sequence ID" value="NZ_CP047198.1"/>
</dbReference>
<evidence type="ECO:0000313" key="4">
    <source>
        <dbReference type="Proteomes" id="UP000683520"/>
    </source>
</evidence>
<evidence type="ECO:0000259" key="2">
    <source>
        <dbReference type="PROSITE" id="PS51480"/>
    </source>
</evidence>
<dbReference type="InterPro" id="IPR048394">
    <property type="entry name" value="FakA-like_M"/>
</dbReference>
<dbReference type="PANTHER" id="PTHR33434">
    <property type="entry name" value="DEGV DOMAIN-CONTAINING PROTEIN DR_1986-RELATED"/>
    <property type="match status" value="1"/>
</dbReference>
<dbReference type="Pfam" id="PF13684">
    <property type="entry name" value="FakA-like_C"/>
    <property type="match status" value="1"/>
</dbReference>
<feature type="domain" description="DhaL" evidence="2">
    <location>
        <begin position="10"/>
        <end position="205"/>
    </location>
</feature>
<name>A0ABX8KWI8_9CORY</name>
<dbReference type="InterPro" id="IPR033470">
    <property type="entry name" value="FakA-like_C"/>
</dbReference>
<dbReference type="SMART" id="SM01120">
    <property type="entry name" value="Dak2"/>
    <property type="match status" value="1"/>
</dbReference>
<organism evidence="3 4">
    <name type="scientific">Corynebacterium coyleae</name>
    <dbReference type="NCBI Taxonomy" id="53374"/>
    <lineage>
        <taxon>Bacteria</taxon>
        <taxon>Bacillati</taxon>
        <taxon>Actinomycetota</taxon>
        <taxon>Actinomycetes</taxon>
        <taxon>Mycobacteriales</taxon>
        <taxon>Corynebacteriaceae</taxon>
        <taxon>Corynebacterium</taxon>
    </lineage>
</organism>
<feature type="region of interest" description="Disordered" evidence="1">
    <location>
        <begin position="209"/>
        <end position="243"/>
    </location>
</feature>
<reference evidence="3 4" key="1">
    <citation type="submission" date="2021-06" db="EMBL/GenBank/DDBJ databases">
        <title>FDA dAtabase for Regulatory Grade micrObial Sequences (FDA-ARGOS): Supporting development and validation of Infectious Disease Dx tests.</title>
        <authorList>
            <person name="Sproer C."/>
            <person name="Gronow S."/>
            <person name="Severitt S."/>
            <person name="Schroder I."/>
            <person name="Tallon L."/>
            <person name="Sadzewicz L."/>
            <person name="Zhao X."/>
            <person name="Boylan J."/>
            <person name="Ott S."/>
            <person name="Bowen H."/>
            <person name="Vavikolanu K."/>
            <person name="Mehta A."/>
            <person name="Aluvathingal J."/>
            <person name="Nadendla S."/>
            <person name="Lowell S."/>
            <person name="Myers T."/>
            <person name="Yan Y."/>
        </authorList>
    </citation>
    <scope>NUCLEOTIDE SEQUENCE [LARGE SCALE GENOMIC DNA]</scope>
    <source>
        <strain evidence="3 4">FDAARGOS 1425</strain>
    </source>
</reference>
<dbReference type="SUPFAM" id="SSF101473">
    <property type="entry name" value="DhaL-like"/>
    <property type="match status" value="1"/>
</dbReference>
<dbReference type="SMART" id="SM01121">
    <property type="entry name" value="Dak1_2"/>
    <property type="match status" value="1"/>
</dbReference>
<dbReference type="InterPro" id="IPR004007">
    <property type="entry name" value="DhaL_dom"/>
</dbReference>
<protein>
    <submittedName>
        <fullName evidence="3">DAK2 domain-containing protein</fullName>
    </submittedName>
</protein>
<dbReference type="Proteomes" id="UP000683520">
    <property type="component" value="Chromosome"/>
</dbReference>
<evidence type="ECO:0000313" key="3">
    <source>
        <dbReference type="EMBL" id="QXB18300.1"/>
    </source>
</evidence>
<dbReference type="InterPro" id="IPR036117">
    <property type="entry name" value="DhaL_dom_sf"/>
</dbReference>